<organism evidence="1 2">
    <name type="scientific">Mariniradius saccharolyticus AK6</name>
    <dbReference type="NCBI Taxonomy" id="1239962"/>
    <lineage>
        <taxon>Bacteria</taxon>
        <taxon>Pseudomonadati</taxon>
        <taxon>Bacteroidota</taxon>
        <taxon>Cytophagia</taxon>
        <taxon>Cytophagales</taxon>
        <taxon>Cyclobacteriaceae</taxon>
        <taxon>Mariniradius</taxon>
    </lineage>
</organism>
<dbReference type="STRING" id="1239962.C943_04608"/>
<reference evidence="1" key="1">
    <citation type="submission" date="2013-01" db="EMBL/GenBank/DDBJ databases">
        <title>Genome assembly of Mariniradius saccharolyticus AK6.</title>
        <authorList>
            <person name="Vaidya B."/>
            <person name="Khatri I."/>
            <person name="Tanuku N.R.S."/>
            <person name="Subramanian S."/>
            <person name="Pinnaka A."/>
        </authorList>
    </citation>
    <scope>NUCLEOTIDE SEQUENCE [LARGE SCALE GENOMIC DNA]</scope>
    <source>
        <strain evidence="1">AK6</strain>
    </source>
</reference>
<gene>
    <name evidence="1" type="ORF">C943_04608</name>
</gene>
<sequence>MQICPFIPKKKTLPAKKQEAPSIFSLSLKPDGPNPSIFQTFNLPTF</sequence>
<protein>
    <submittedName>
        <fullName evidence="1">Uncharacterized protein</fullName>
    </submittedName>
</protein>
<dbReference type="AlphaFoldDB" id="M7XFT9"/>
<dbReference type="EMBL" id="AMZY02000009">
    <property type="protein sequence ID" value="EMS33729.1"/>
    <property type="molecule type" value="Genomic_DNA"/>
</dbReference>
<dbReference type="Proteomes" id="UP000010953">
    <property type="component" value="Unassembled WGS sequence"/>
</dbReference>
<accession>M7XFT9</accession>
<comment type="caution">
    <text evidence="1">The sequence shown here is derived from an EMBL/GenBank/DDBJ whole genome shotgun (WGS) entry which is preliminary data.</text>
</comment>
<proteinExistence type="predicted"/>
<evidence type="ECO:0000313" key="1">
    <source>
        <dbReference type="EMBL" id="EMS33729.1"/>
    </source>
</evidence>
<name>M7XFT9_9BACT</name>
<keyword evidence="2" id="KW-1185">Reference proteome</keyword>
<dbReference type="InParanoid" id="M7XFT9"/>
<evidence type="ECO:0000313" key="2">
    <source>
        <dbReference type="Proteomes" id="UP000010953"/>
    </source>
</evidence>